<name>A0A166EM16_9AGAM</name>
<accession>A0A166EM16</accession>
<evidence type="ECO:0000256" key="2">
    <source>
        <dbReference type="SAM" id="SignalP"/>
    </source>
</evidence>
<evidence type="ECO:0000256" key="1">
    <source>
        <dbReference type="SAM" id="MobiDB-lite"/>
    </source>
</evidence>
<dbReference type="AlphaFoldDB" id="A0A166EM16"/>
<gene>
    <name evidence="3" type="ORF">FIBSPDRAFT_866621</name>
</gene>
<protein>
    <submittedName>
        <fullName evidence="3">Uncharacterized protein</fullName>
    </submittedName>
</protein>
<feature type="region of interest" description="Disordered" evidence="1">
    <location>
        <begin position="54"/>
        <end position="74"/>
    </location>
</feature>
<dbReference type="EMBL" id="KV417599">
    <property type="protein sequence ID" value="KZP15896.1"/>
    <property type="molecule type" value="Genomic_DNA"/>
</dbReference>
<organism evidence="3 4">
    <name type="scientific">Athelia psychrophila</name>
    <dbReference type="NCBI Taxonomy" id="1759441"/>
    <lineage>
        <taxon>Eukaryota</taxon>
        <taxon>Fungi</taxon>
        <taxon>Dikarya</taxon>
        <taxon>Basidiomycota</taxon>
        <taxon>Agaricomycotina</taxon>
        <taxon>Agaricomycetes</taxon>
        <taxon>Agaricomycetidae</taxon>
        <taxon>Atheliales</taxon>
        <taxon>Atheliaceae</taxon>
        <taxon>Athelia</taxon>
    </lineage>
</organism>
<feature type="non-terminal residue" evidence="3">
    <location>
        <position position="138"/>
    </location>
</feature>
<feature type="signal peptide" evidence="2">
    <location>
        <begin position="1"/>
        <end position="21"/>
    </location>
</feature>
<evidence type="ECO:0000313" key="4">
    <source>
        <dbReference type="Proteomes" id="UP000076532"/>
    </source>
</evidence>
<reference evidence="3 4" key="1">
    <citation type="journal article" date="2016" name="Mol. Biol. Evol.">
        <title>Comparative Genomics of Early-Diverging Mushroom-Forming Fungi Provides Insights into the Origins of Lignocellulose Decay Capabilities.</title>
        <authorList>
            <person name="Nagy L.G."/>
            <person name="Riley R."/>
            <person name="Tritt A."/>
            <person name="Adam C."/>
            <person name="Daum C."/>
            <person name="Floudas D."/>
            <person name="Sun H."/>
            <person name="Yadav J.S."/>
            <person name="Pangilinan J."/>
            <person name="Larsson K.H."/>
            <person name="Matsuura K."/>
            <person name="Barry K."/>
            <person name="Labutti K."/>
            <person name="Kuo R."/>
            <person name="Ohm R.A."/>
            <person name="Bhattacharya S.S."/>
            <person name="Shirouzu T."/>
            <person name="Yoshinaga Y."/>
            <person name="Martin F.M."/>
            <person name="Grigoriev I.V."/>
            <person name="Hibbett D.S."/>
        </authorList>
    </citation>
    <scope>NUCLEOTIDE SEQUENCE [LARGE SCALE GENOMIC DNA]</scope>
    <source>
        <strain evidence="3 4">CBS 109695</strain>
    </source>
</reference>
<evidence type="ECO:0000313" key="3">
    <source>
        <dbReference type="EMBL" id="KZP15896.1"/>
    </source>
</evidence>
<feature type="chain" id="PRO_5007872839" evidence="2">
    <location>
        <begin position="22"/>
        <end position="138"/>
    </location>
</feature>
<sequence length="138" mass="14423">MPLLTLAALLSVRSLRSCASARSVSGVNIRVSLYPASRRRSSIRLYVVDVSQRCSGSRPRPTVEGNGGSKQPQSLLVDGLEAGASSSVDEPSVDCEFASDSVNVSGGDGSCEAIREGVGVIVVLLLLLRLFGLFVSVL</sequence>
<keyword evidence="2" id="KW-0732">Signal</keyword>
<keyword evidence="4" id="KW-1185">Reference proteome</keyword>
<proteinExistence type="predicted"/>
<dbReference type="Proteomes" id="UP000076532">
    <property type="component" value="Unassembled WGS sequence"/>
</dbReference>